<name>A0A7W9B460_9SPHN</name>
<feature type="transmembrane region" description="Helical" evidence="1">
    <location>
        <begin position="188"/>
        <end position="209"/>
    </location>
</feature>
<evidence type="ECO:0000256" key="1">
    <source>
        <dbReference type="SAM" id="Phobius"/>
    </source>
</evidence>
<feature type="transmembrane region" description="Helical" evidence="1">
    <location>
        <begin position="139"/>
        <end position="160"/>
    </location>
</feature>
<dbReference type="Pfam" id="PF03929">
    <property type="entry name" value="PepSY_TM"/>
    <property type="match status" value="1"/>
</dbReference>
<dbReference type="InterPro" id="IPR005625">
    <property type="entry name" value="PepSY-ass_TM"/>
</dbReference>
<accession>A0A7W9B460</accession>
<keyword evidence="1" id="KW-0472">Membrane</keyword>
<keyword evidence="3" id="KW-1185">Reference proteome</keyword>
<evidence type="ECO:0000313" key="2">
    <source>
        <dbReference type="EMBL" id="MBB5705917.1"/>
    </source>
</evidence>
<proteinExistence type="predicted"/>
<protein>
    <submittedName>
        <fullName evidence="2">Putative iron-regulated membrane protein</fullName>
    </submittedName>
</protein>
<reference evidence="2 3" key="1">
    <citation type="submission" date="2020-08" db="EMBL/GenBank/DDBJ databases">
        <title>Genomic Encyclopedia of Type Strains, Phase IV (KMG-IV): sequencing the most valuable type-strain genomes for metagenomic binning, comparative biology and taxonomic classification.</title>
        <authorList>
            <person name="Goeker M."/>
        </authorList>
    </citation>
    <scope>NUCLEOTIDE SEQUENCE [LARGE SCALE GENOMIC DNA]</scope>
    <source>
        <strain evidence="2 3">DSM 27163</strain>
    </source>
</reference>
<dbReference type="EMBL" id="JACIJH010000002">
    <property type="protein sequence ID" value="MBB5705917.1"/>
    <property type="molecule type" value="Genomic_DNA"/>
</dbReference>
<dbReference type="RefSeq" id="WP_184096311.1">
    <property type="nucleotide sequence ID" value="NZ_JACIJH010000002.1"/>
</dbReference>
<organism evidence="2 3">
    <name type="scientific">Sphingopyxis panaciterrulae</name>
    <dbReference type="NCBI Taxonomy" id="462372"/>
    <lineage>
        <taxon>Bacteria</taxon>
        <taxon>Pseudomonadati</taxon>
        <taxon>Pseudomonadota</taxon>
        <taxon>Alphaproteobacteria</taxon>
        <taxon>Sphingomonadales</taxon>
        <taxon>Sphingomonadaceae</taxon>
        <taxon>Sphingopyxis</taxon>
    </lineage>
</organism>
<dbReference type="PANTHER" id="PTHR34219">
    <property type="entry name" value="IRON-REGULATED INNER MEMBRANE PROTEIN-RELATED"/>
    <property type="match status" value="1"/>
</dbReference>
<comment type="caution">
    <text evidence="2">The sequence shown here is derived from an EMBL/GenBank/DDBJ whole genome shotgun (WGS) entry which is preliminary data.</text>
</comment>
<keyword evidence="1" id="KW-1133">Transmembrane helix</keyword>
<gene>
    <name evidence="2" type="ORF">FHR21_001250</name>
</gene>
<feature type="transmembrane region" description="Helical" evidence="1">
    <location>
        <begin position="328"/>
        <end position="348"/>
    </location>
</feature>
<sequence>MKNRQALLTIHRWLGLALALLLVVQGGTGIAMVFRDEIEPVLHSELRVAPGPVRLSMQRLFDTVEAAHPEASIARAEIPQSADQAVLFKLKRRADKAPILTAIDPYRGRIVRDGGLSTWPVEWLFVVHEQLLSGPVGEYVIGFEGIVLFIMSATGLWFWWPGRKRFKSGFRVMWRGSTDIRWRTLHRVVGAVAGPVLLVTALTGILMVWKEPLRGLVGAEGKPTPAVAEQAGRPLAPLDDLVARARADFGGTPLRQIRFSSGGRVVAVYLDSNRSIRPDGTAQYYFNGYDGALLATYIAGEQSTPSELIDWIYTVHTGLWGGWFGRSLLLAGGITLLGLGLTGPWLWYSRRSRRKPSRARSKPAHDMLS</sequence>
<dbReference type="AlphaFoldDB" id="A0A7W9B460"/>
<evidence type="ECO:0000313" key="3">
    <source>
        <dbReference type="Proteomes" id="UP000537161"/>
    </source>
</evidence>
<keyword evidence="1" id="KW-0812">Transmembrane</keyword>
<dbReference type="Proteomes" id="UP000537161">
    <property type="component" value="Unassembled WGS sequence"/>
</dbReference>